<feature type="signal peptide" evidence="1">
    <location>
        <begin position="1"/>
        <end position="27"/>
    </location>
</feature>
<reference evidence="2 3" key="1">
    <citation type="submission" date="2017-11" db="EMBL/GenBank/DDBJ databases">
        <title>De-novo sequencing of pomegranate (Punica granatum L.) genome.</title>
        <authorList>
            <person name="Akparov Z."/>
            <person name="Amiraslanov A."/>
            <person name="Hajiyeva S."/>
            <person name="Abbasov M."/>
            <person name="Kaur K."/>
            <person name="Hamwieh A."/>
            <person name="Solovyev V."/>
            <person name="Salamov A."/>
            <person name="Braich B."/>
            <person name="Kosarev P."/>
            <person name="Mahmoud A."/>
            <person name="Hajiyev E."/>
            <person name="Babayeva S."/>
            <person name="Izzatullayeva V."/>
            <person name="Mammadov A."/>
            <person name="Mammadov A."/>
            <person name="Sharifova S."/>
            <person name="Ojaghi J."/>
            <person name="Eynullazada K."/>
            <person name="Bayramov B."/>
            <person name="Abdulazimova A."/>
            <person name="Shahmuradov I."/>
        </authorList>
    </citation>
    <scope>NUCLEOTIDE SEQUENCE [LARGE SCALE GENOMIC DNA]</scope>
    <source>
        <strain evidence="3">cv. AG2017</strain>
        <tissue evidence="2">Leaf</tissue>
    </source>
</reference>
<keyword evidence="3" id="KW-1185">Reference proteome</keyword>
<evidence type="ECO:0000313" key="2">
    <source>
        <dbReference type="EMBL" id="PKI46914.1"/>
    </source>
</evidence>
<evidence type="ECO:0000313" key="3">
    <source>
        <dbReference type="Proteomes" id="UP000233551"/>
    </source>
</evidence>
<comment type="caution">
    <text evidence="2">The sequence shown here is derived from an EMBL/GenBank/DDBJ whole genome shotgun (WGS) entry which is preliminary data.</text>
</comment>
<organism evidence="2 3">
    <name type="scientific">Punica granatum</name>
    <name type="common">Pomegranate</name>
    <dbReference type="NCBI Taxonomy" id="22663"/>
    <lineage>
        <taxon>Eukaryota</taxon>
        <taxon>Viridiplantae</taxon>
        <taxon>Streptophyta</taxon>
        <taxon>Embryophyta</taxon>
        <taxon>Tracheophyta</taxon>
        <taxon>Spermatophyta</taxon>
        <taxon>Magnoliopsida</taxon>
        <taxon>eudicotyledons</taxon>
        <taxon>Gunneridae</taxon>
        <taxon>Pentapetalae</taxon>
        <taxon>rosids</taxon>
        <taxon>malvids</taxon>
        <taxon>Myrtales</taxon>
        <taxon>Lythraceae</taxon>
        <taxon>Punica</taxon>
    </lineage>
</organism>
<name>A0A2I0ISF5_PUNGR</name>
<gene>
    <name evidence="2" type="ORF">CRG98_032725</name>
</gene>
<evidence type="ECO:0000256" key="1">
    <source>
        <dbReference type="SAM" id="SignalP"/>
    </source>
</evidence>
<feature type="chain" id="PRO_5014123701" evidence="1">
    <location>
        <begin position="28"/>
        <end position="65"/>
    </location>
</feature>
<dbReference type="EMBL" id="PGOL01002564">
    <property type="protein sequence ID" value="PKI46914.1"/>
    <property type="molecule type" value="Genomic_DNA"/>
</dbReference>
<proteinExistence type="predicted"/>
<dbReference type="Proteomes" id="UP000233551">
    <property type="component" value="Unassembled WGS sequence"/>
</dbReference>
<keyword evidence="1" id="KW-0732">Signal</keyword>
<protein>
    <submittedName>
        <fullName evidence="2">Uncharacterized protein</fullName>
    </submittedName>
</protein>
<sequence length="65" mass="6949">MENSSSSSKLIFSLILTVVLLSPRALGQSCTSTAECEKKHYSCREGKPACQQGQCTCLLSKAVVP</sequence>
<accession>A0A2I0ISF5</accession>
<dbReference type="AlphaFoldDB" id="A0A2I0ISF5"/>